<dbReference type="AlphaFoldDB" id="A0A5A7R3C6"/>
<protein>
    <submittedName>
        <fullName evidence="2">Interferon receptor 2</fullName>
    </submittedName>
</protein>
<feature type="region of interest" description="Disordered" evidence="1">
    <location>
        <begin position="66"/>
        <end position="119"/>
    </location>
</feature>
<dbReference type="EMBL" id="BKCP01009959">
    <property type="protein sequence ID" value="GER51842.1"/>
    <property type="molecule type" value="Genomic_DNA"/>
</dbReference>
<reference evidence="3" key="1">
    <citation type="journal article" date="2019" name="Curr. Biol.">
        <title>Genome Sequence of Striga asiatica Provides Insight into the Evolution of Plant Parasitism.</title>
        <authorList>
            <person name="Yoshida S."/>
            <person name="Kim S."/>
            <person name="Wafula E.K."/>
            <person name="Tanskanen J."/>
            <person name="Kim Y.M."/>
            <person name="Honaas L."/>
            <person name="Yang Z."/>
            <person name="Spallek T."/>
            <person name="Conn C.E."/>
            <person name="Ichihashi Y."/>
            <person name="Cheong K."/>
            <person name="Cui S."/>
            <person name="Der J.P."/>
            <person name="Gundlach H."/>
            <person name="Jiao Y."/>
            <person name="Hori C."/>
            <person name="Ishida J.K."/>
            <person name="Kasahara H."/>
            <person name="Kiba T."/>
            <person name="Kim M.S."/>
            <person name="Koo N."/>
            <person name="Laohavisit A."/>
            <person name="Lee Y.H."/>
            <person name="Lumba S."/>
            <person name="McCourt P."/>
            <person name="Mortimer J.C."/>
            <person name="Mutuku J.M."/>
            <person name="Nomura T."/>
            <person name="Sasaki-Sekimoto Y."/>
            <person name="Seto Y."/>
            <person name="Wang Y."/>
            <person name="Wakatake T."/>
            <person name="Sakakibara H."/>
            <person name="Demura T."/>
            <person name="Yamaguchi S."/>
            <person name="Yoneyama K."/>
            <person name="Manabe R.I."/>
            <person name="Nelson D.C."/>
            <person name="Schulman A.H."/>
            <person name="Timko M.P."/>
            <person name="dePamphilis C.W."/>
            <person name="Choi D."/>
            <person name="Shirasu K."/>
        </authorList>
    </citation>
    <scope>NUCLEOTIDE SEQUENCE [LARGE SCALE GENOMIC DNA]</scope>
    <source>
        <strain evidence="3">cv. UVA1</strain>
    </source>
</reference>
<organism evidence="2 3">
    <name type="scientific">Striga asiatica</name>
    <name type="common">Asiatic witchweed</name>
    <name type="synonym">Buchnera asiatica</name>
    <dbReference type="NCBI Taxonomy" id="4170"/>
    <lineage>
        <taxon>Eukaryota</taxon>
        <taxon>Viridiplantae</taxon>
        <taxon>Streptophyta</taxon>
        <taxon>Embryophyta</taxon>
        <taxon>Tracheophyta</taxon>
        <taxon>Spermatophyta</taxon>
        <taxon>Magnoliopsida</taxon>
        <taxon>eudicotyledons</taxon>
        <taxon>Gunneridae</taxon>
        <taxon>Pentapetalae</taxon>
        <taxon>asterids</taxon>
        <taxon>lamiids</taxon>
        <taxon>Lamiales</taxon>
        <taxon>Orobanchaceae</taxon>
        <taxon>Buchnereae</taxon>
        <taxon>Striga</taxon>
    </lineage>
</organism>
<evidence type="ECO:0000256" key="1">
    <source>
        <dbReference type="SAM" id="MobiDB-lite"/>
    </source>
</evidence>
<accession>A0A5A7R3C6</accession>
<feature type="compositionally biased region" description="Low complexity" evidence="1">
    <location>
        <begin position="74"/>
        <end position="89"/>
    </location>
</feature>
<gene>
    <name evidence="2" type="ORF">STAS_29257</name>
</gene>
<keyword evidence="2" id="KW-0675">Receptor</keyword>
<proteinExistence type="predicted"/>
<dbReference type="Proteomes" id="UP000325081">
    <property type="component" value="Unassembled WGS sequence"/>
</dbReference>
<name>A0A5A7R3C6_STRAF</name>
<evidence type="ECO:0000313" key="2">
    <source>
        <dbReference type="EMBL" id="GER51842.1"/>
    </source>
</evidence>
<evidence type="ECO:0000313" key="3">
    <source>
        <dbReference type="Proteomes" id="UP000325081"/>
    </source>
</evidence>
<sequence>MLMSRRKIFNSRRHLHPPHHILIPLASRPTALRHSTATSVFSGHPNGTVALLDAVWSSPGLIHEGRNRQRHRWPPAASPSSARPGPRGAMITDLRFPDNTDNASATISRPSRHHRRLPLSLPPPSSIVVLCRVLDDTDQKIKYMDSKIQKPAL</sequence>
<comment type="caution">
    <text evidence="2">The sequence shown here is derived from an EMBL/GenBank/DDBJ whole genome shotgun (WGS) entry which is preliminary data.</text>
</comment>
<keyword evidence="3" id="KW-1185">Reference proteome</keyword>